<keyword evidence="8 12" id="KW-0862">Zinc</keyword>
<dbReference type="InterPro" id="IPR002734">
    <property type="entry name" value="RibDG_C"/>
</dbReference>
<feature type="domain" description="CMP/dCMP-type deaminase" evidence="13">
    <location>
        <begin position="2"/>
        <end position="126"/>
    </location>
</feature>
<dbReference type="Gene3D" id="3.40.430.10">
    <property type="entry name" value="Dihydrofolate Reductase, subunit A"/>
    <property type="match status" value="1"/>
</dbReference>
<keyword evidence="6 12" id="KW-0686">Riboflavin biosynthesis</keyword>
<evidence type="ECO:0000256" key="8">
    <source>
        <dbReference type="ARBA" id="ARBA00022833"/>
    </source>
</evidence>
<dbReference type="NCBIfam" id="TIGR00326">
    <property type="entry name" value="eubact_ribD"/>
    <property type="match status" value="1"/>
</dbReference>
<reference evidence="14 15" key="1">
    <citation type="submission" date="2020-03" db="EMBL/GenBank/DDBJ databases">
        <authorList>
            <person name="Pitt A."/>
            <person name="Hahn M.W."/>
        </authorList>
    </citation>
    <scope>NUCLEOTIDE SEQUENCE [LARGE SCALE GENOMIC DNA]</scope>
    <source>
        <strain evidence="14 15">5A-MARBSE</strain>
    </source>
</reference>
<comment type="pathway">
    <text evidence="2 12">Cofactor biosynthesis; riboflavin biosynthesis; 5-amino-6-(D-ribitylamino)uracil from GTP: step 2/4.</text>
</comment>
<dbReference type="PANTHER" id="PTHR38011:SF7">
    <property type="entry name" value="2,5-DIAMINO-6-RIBOSYLAMINO-4(3H)-PYRIMIDINONE 5'-PHOSPHATE REDUCTASE"/>
    <property type="match status" value="1"/>
</dbReference>
<dbReference type="Gene3D" id="3.40.140.10">
    <property type="entry name" value="Cytidine Deaminase, domain 2"/>
    <property type="match status" value="1"/>
</dbReference>
<evidence type="ECO:0000256" key="6">
    <source>
        <dbReference type="ARBA" id="ARBA00022619"/>
    </source>
</evidence>
<dbReference type="SUPFAM" id="SSF53927">
    <property type="entry name" value="Cytidine deaminase-like"/>
    <property type="match status" value="1"/>
</dbReference>
<evidence type="ECO:0000256" key="12">
    <source>
        <dbReference type="PIRNR" id="PIRNR006769"/>
    </source>
</evidence>
<dbReference type="InterPro" id="IPR002125">
    <property type="entry name" value="CMP_dCMP_dom"/>
</dbReference>
<keyword evidence="9 12" id="KW-0521">NADP</keyword>
<proteinExistence type="inferred from homology"/>
<dbReference type="InterPro" id="IPR016193">
    <property type="entry name" value="Cytidine_deaminase-like"/>
</dbReference>
<name>A0ABT4JG16_9BACT</name>
<evidence type="ECO:0000256" key="9">
    <source>
        <dbReference type="ARBA" id="ARBA00022857"/>
    </source>
</evidence>
<dbReference type="InterPro" id="IPR004794">
    <property type="entry name" value="Eubact_RibD"/>
</dbReference>
<keyword evidence="10 12" id="KW-0560">Oxidoreductase</keyword>
<dbReference type="EMBL" id="JAANOH010000002">
    <property type="protein sequence ID" value="MCZ2475217.1"/>
    <property type="molecule type" value="Genomic_DNA"/>
</dbReference>
<protein>
    <recommendedName>
        <fullName evidence="12">Riboflavin biosynthesis protein RibD</fullName>
    </recommendedName>
    <domain>
        <recommendedName>
            <fullName evidence="12">Diaminohydroxyphosphoribosylaminopyrimidine deaminase</fullName>
            <shortName evidence="12">DRAP deaminase</shortName>
            <ecNumber evidence="12">3.5.4.26</ecNumber>
        </recommendedName>
        <alternativeName>
            <fullName evidence="12">Riboflavin-specific deaminase</fullName>
        </alternativeName>
    </domain>
    <domain>
        <recommendedName>
            <fullName evidence="12">5-amino-6-(5-phosphoribosylamino)uracil reductase</fullName>
            <ecNumber evidence="12">1.1.1.193</ecNumber>
        </recommendedName>
        <alternativeName>
            <fullName evidence="12">HTP reductase</fullName>
        </alternativeName>
    </domain>
</protein>
<dbReference type="InterPro" id="IPR016192">
    <property type="entry name" value="APOBEC/CMP_deaminase_Zn-bd"/>
</dbReference>
<comment type="cofactor">
    <cofactor evidence="12">
        <name>Zn(2+)</name>
        <dbReference type="ChEBI" id="CHEBI:29105"/>
    </cofactor>
    <text evidence="12">Binds 1 zinc ion.</text>
</comment>
<dbReference type="Pfam" id="PF01872">
    <property type="entry name" value="RibD_C"/>
    <property type="match status" value="1"/>
</dbReference>
<evidence type="ECO:0000256" key="4">
    <source>
        <dbReference type="ARBA" id="ARBA00005259"/>
    </source>
</evidence>
<organism evidence="14 15">
    <name type="scientific">Aquirufa ecclesiirivi</name>
    <dbReference type="NCBI Taxonomy" id="2715124"/>
    <lineage>
        <taxon>Bacteria</taxon>
        <taxon>Pseudomonadati</taxon>
        <taxon>Bacteroidota</taxon>
        <taxon>Cytophagia</taxon>
        <taxon>Cytophagales</taxon>
        <taxon>Flectobacillaceae</taxon>
        <taxon>Aquirufa</taxon>
    </lineage>
</organism>
<dbReference type="Proteomes" id="UP001321186">
    <property type="component" value="Unassembled WGS sequence"/>
</dbReference>
<keyword evidence="11" id="KW-0511">Multifunctional enzyme</keyword>
<evidence type="ECO:0000256" key="1">
    <source>
        <dbReference type="ARBA" id="ARBA00002151"/>
    </source>
</evidence>
<keyword evidence="12 14" id="KW-0378">Hydrolase</keyword>
<keyword evidence="7 12" id="KW-0479">Metal-binding</keyword>
<dbReference type="GO" id="GO:0008835">
    <property type="term" value="F:diaminohydroxyphosphoribosylaminopyrimidine deaminase activity"/>
    <property type="evidence" value="ECO:0007669"/>
    <property type="project" value="UniProtKB-EC"/>
</dbReference>
<evidence type="ECO:0000256" key="3">
    <source>
        <dbReference type="ARBA" id="ARBA00004910"/>
    </source>
</evidence>
<accession>A0ABT4JG16</accession>
<comment type="similarity">
    <text evidence="5 12">In the C-terminal section; belongs to the HTP reductase family.</text>
</comment>
<comment type="catalytic activity">
    <reaction evidence="12">
        <text>2,5-diamino-6-hydroxy-4-(5-phosphoribosylamino)-pyrimidine + H2O + H(+) = 5-amino-6-(5-phospho-D-ribosylamino)uracil + NH4(+)</text>
        <dbReference type="Rhea" id="RHEA:21868"/>
        <dbReference type="ChEBI" id="CHEBI:15377"/>
        <dbReference type="ChEBI" id="CHEBI:15378"/>
        <dbReference type="ChEBI" id="CHEBI:28938"/>
        <dbReference type="ChEBI" id="CHEBI:58453"/>
        <dbReference type="ChEBI" id="CHEBI:58614"/>
        <dbReference type="EC" id="3.5.4.26"/>
    </reaction>
</comment>
<dbReference type="PANTHER" id="PTHR38011">
    <property type="entry name" value="DIHYDROFOLATE REDUCTASE FAMILY PROTEIN (AFU_ORTHOLOGUE AFUA_8G06820)"/>
    <property type="match status" value="1"/>
</dbReference>
<evidence type="ECO:0000256" key="5">
    <source>
        <dbReference type="ARBA" id="ARBA00007417"/>
    </source>
</evidence>
<gene>
    <name evidence="14" type="primary">ribD</name>
    <name evidence="14" type="ORF">G9H61_07155</name>
</gene>
<evidence type="ECO:0000313" key="15">
    <source>
        <dbReference type="Proteomes" id="UP001321186"/>
    </source>
</evidence>
<comment type="function">
    <text evidence="1 12">Converts 2,5-diamino-6-(ribosylamino)-4(3h)-pyrimidinone 5'-phosphate into 5-amino-6-(ribosylamino)-2,4(1h,3h)-pyrimidinedione 5'-phosphate.</text>
</comment>
<comment type="pathway">
    <text evidence="3 12">Cofactor biosynthesis; riboflavin biosynthesis; 5-amino-6-(D-ribitylamino)uracil from GTP: step 3/4.</text>
</comment>
<dbReference type="PROSITE" id="PS51747">
    <property type="entry name" value="CYT_DCMP_DEAMINASES_2"/>
    <property type="match status" value="1"/>
</dbReference>
<comment type="similarity">
    <text evidence="4 12">In the N-terminal section; belongs to the cytidine and deoxycytidylate deaminase family.</text>
</comment>
<comment type="catalytic activity">
    <reaction evidence="12">
        <text>5-amino-6-(5-phospho-D-ribitylamino)uracil + NADP(+) = 5-amino-6-(5-phospho-D-ribosylamino)uracil + NADPH + H(+)</text>
        <dbReference type="Rhea" id="RHEA:17845"/>
        <dbReference type="ChEBI" id="CHEBI:15378"/>
        <dbReference type="ChEBI" id="CHEBI:57783"/>
        <dbReference type="ChEBI" id="CHEBI:58349"/>
        <dbReference type="ChEBI" id="CHEBI:58421"/>
        <dbReference type="ChEBI" id="CHEBI:58453"/>
        <dbReference type="EC" id="1.1.1.193"/>
    </reaction>
</comment>
<evidence type="ECO:0000256" key="11">
    <source>
        <dbReference type="ARBA" id="ARBA00023268"/>
    </source>
</evidence>
<evidence type="ECO:0000256" key="7">
    <source>
        <dbReference type="ARBA" id="ARBA00022723"/>
    </source>
</evidence>
<evidence type="ECO:0000313" key="14">
    <source>
        <dbReference type="EMBL" id="MCZ2475217.1"/>
    </source>
</evidence>
<dbReference type="InterPro" id="IPR050765">
    <property type="entry name" value="Riboflavin_Biosynth_HTPR"/>
</dbReference>
<dbReference type="Pfam" id="PF00383">
    <property type="entry name" value="dCMP_cyt_deam_1"/>
    <property type="match status" value="1"/>
</dbReference>
<dbReference type="EC" id="1.1.1.193" evidence="12"/>
<dbReference type="CDD" id="cd01284">
    <property type="entry name" value="Riboflavin_deaminase-reductase"/>
    <property type="match status" value="1"/>
</dbReference>
<dbReference type="PROSITE" id="PS00903">
    <property type="entry name" value="CYT_DCMP_DEAMINASES_1"/>
    <property type="match status" value="1"/>
</dbReference>
<comment type="caution">
    <text evidence="14">The sequence shown here is derived from an EMBL/GenBank/DDBJ whole genome shotgun (WGS) entry which is preliminary data.</text>
</comment>
<evidence type="ECO:0000259" key="13">
    <source>
        <dbReference type="PROSITE" id="PS51747"/>
    </source>
</evidence>
<sequence>MNKQEIWMQRALDLSLLGSGLVAPNPLVGCVIVKNDQILGEGWHQAYGQAHAEVMAIRSLANPEDSIGSSVYVSLEPCSHTGKTPPCADLLIKSQVKEVFICNLDPNPLVAGQGIEKLKAAGIQVFQGILENKGAEINRQFFTYHTKKRPYITLKWAASQDGFIAQEDGNPVRFSNPQSQALVHQMRTQHQGILVGAETIIQDNPRLNARLWPGNSPIRIVLDPHDRIPQNSQVVQDGQCTWIITKNTKAENGPCQWYAIGENYLLEDIIQLAYEKGLISILVEGGAKTLTAFLQSGLFDEVWKQEKDMILGKGIAEPRNSINWKKGIQIGEDNSWYQADLG</sequence>
<dbReference type="InterPro" id="IPR024072">
    <property type="entry name" value="DHFR-like_dom_sf"/>
</dbReference>
<dbReference type="EC" id="3.5.4.26" evidence="12"/>
<dbReference type="RefSeq" id="WP_269010041.1">
    <property type="nucleotide sequence ID" value="NZ_JAANOH010000002.1"/>
</dbReference>
<keyword evidence="15" id="KW-1185">Reference proteome</keyword>
<dbReference type="GO" id="GO:0008703">
    <property type="term" value="F:5-amino-6-(5-phosphoribosylamino)uracil reductase activity"/>
    <property type="evidence" value="ECO:0007669"/>
    <property type="project" value="UniProtKB-EC"/>
</dbReference>
<dbReference type="SUPFAM" id="SSF53597">
    <property type="entry name" value="Dihydrofolate reductase-like"/>
    <property type="match status" value="1"/>
</dbReference>
<evidence type="ECO:0000256" key="10">
    <source>
        <dbReference type="ARBA" id="ARBA00023002"/>
    </source>
</evidence>
<dbReference type="PIRSF" id="PIRSF006769">
    <property type="entry name" value="RibD"/>
    <property type="match status" value="1"/>
</dbReference>
<evidence type="ECO:0000256" key="2">
    <source>
        <dbReference type="ARBA" id="ARBA00004882"/>
    </source>
</evidence>